<dbReference type="InterPro" id="IPR036259">
    <property type="entry name" value="MFS_trans_sf"/>
</dbReference>
<evidence type="ECO:0000256" key="6">
    <source>
        <dbReference type="SAM" id="Phobius"/>
    </source>
</evidence>
<dbReference type="Gene3D" id="1.20.1250.20">
    <property type="entry name" value="MFS general substrate transporter like domains"/>
    <property type="match status" value="1"/>
</dbReference>
<evidence type="ECO:0000256" key="1">
    <source>
        <dbReference type="ARBA" id="ARBA00004141"/>
    </source>
</evidence>
<keyword evidence="2" id="KW-0813">Transport</keyword>
<name>A0A7Z8Y7D4_9CAUL</name>
<feature type="transmembrane region" description="Helical" evidence="6">
    <location>
        <begin position="385"/>
        <end position="403"/>
    </location>
</feature>
<feature type="transmembrane region" description="Helical" evidence="6">
    <location>
        <begin position="128"/>
        <end position="152"/>
    </location>
</feature>
<feature type="transmembrane region" description="Helical" evidence="6">
    <location>
        <begin position="103"/>
        <end position="122"/>
    </location>
</feature>
<dbReference type="EMBL" id="UXHF01000080">
    <property type="protein sequence ID" value="VDC51698.1"/>
    <property type="molecule type" value="Genomic_DNA"/>
</dbReference>
<organism evidence="7 8">
    <name type="scientific">Brevundimonas mediterranea</name>
    <dbReference type="NCBI Taxonomy" id="74329"/>
    <lineage>
        <taxon>Bacteria</taxon>
        <taxon>Pseudomonadati</taxon>
        <taxon>Pseudomonadota</taxon>
        <taxon>Alphaproteobacteria</taxon>
        <taxon>Caulobacterales</taxon>
        <taxon>Caulobacteraceae</taxon>
        <taxon>Brevundimonas</taxon>
    </lineage>
</organism>
<dbReference type="Proteomes" id="UP000289220">
    <property type="component" value="Unassembled WGS sequence"/>
</dbReference>
<dbReference type="Pfam" id="PF13000">
    <property type="entry name" value="Acatn"/>
    <property type="match status" value="1"/>
</dbReference>
<feature type="transmembrane region" description="Helical" evidence="6">
    <location>
        <begin position="241"/>
        <end position="261"/>
    </location>
</feature>
<feature type="transmembrane region" description="Helical" evidence="6">
    <location>
        <begin position="173"/>
        <end position="191"/>
    </location>
</feature>
<feature type="transmembrane region" description="Helical" evidence="6">
    <location>
        <begin position="294"/>
        <end position="313"/>
    </location>
</feature>
<keyword evidence="8" id="KW-1185">Reference proteome</keyword>
<gene>
    <name evidence="7" type="ORF">BREV_BREV_02888</name>
</gene>
<keyword evidence="5 6" id="KW-0472">Membrane</keyword>
<evidence type="ECO:0000313" key="7">
    <source>
        <dbReference type="EMBL" id="VDC51698.1"/>
    </source>
</evidence>
<dbReference type="NCBIfam" id="TIGR00901">
    <property type="entry name" value="2A0125"/>
    <property type="match status" value="1"/>
</dbReference>
<keyword evidence="3 6" id="KW-0812">Transmembrane</keyword>
<feature type="transmembrane region" description="Helical" evidence="6">
    <location>
        <begin position="62"/>
        <end position="82"/>
    </location>
</feature>
<evidence type="ECO:0008006" key="9">
    <source>
        <dbReference type="Google" id="ProtNLM"/>
    </source>
</evidence>
<comment type="subcellular location">
    <subcellularLocation>
        <location evidence="1">Membrane</location>
        <topology evidence="1">Multi-pass membrane protein</topology>
    </subcellularLocation>
</comment>
<dbReference type="GO" id="GO:0008521">
    <property type="term" value="F:acetyl-CoA transmembrane transporter activity"/>
    <property type="evidence" value="ECO:0007669"/>
    <property type="project" value="InterPro"/>
</dbReference>
<dbReference type="PANTHER" id="PTHR12778:SF10">
    <property type="entry name" value="MAJOR FACILITATOR SUPERFAMILY DOMAIN-CONTAINING PROTEIN 3"/>
    <property type="match status" value="1"/>
</dbReference>
<feature type="transmembrane region" description="Helical" evidence="6">
    <location>
        <begin position="344"/>
        <end position="365"/>
    </location>
</feature>
<sequence>MTDQATPAAASGKATSASRFGGLAVYGERRVFIMLLLGFSAGLPNLLIFDTLSAWLRESGQTLEVIGFFALATLSYSLKFVWAPLIDRTAVPILTPLLGHRRSWMLLTQAVIVFGLWSISGLDPSNALLAVALFATLVGFFGATQDIVIDAWRIEAADDSRHGAMAAAYQMGYRVAMIVAGAVPLVLADLYNWNVSYAVMAALMGFGVAGVLFAPREKAHSIRPIPVGDTPSRPRWEVLEWIARLILIAAAAMVVGSGLTAQAGPLNGLLGLFGLGTDGQAAIADAWAARPGGVYLQVVSVFSGLALLVLACWPIPGLRTRPGAYLAGSFGEPLADFYKRFSGVATLILALICVYRLADFVLNIMNPFYLDLGFTKTELAEVRKVFGVVMTTLGVFIGGWSVARLGLIRTMVIGAFMSPLSNLVFAWLATQGPSLPALTFAIGVDNSATGYAGTALIAYMSSLTSIGFTATQYALFSSLYALPGKLIASQSGRIVEASARAAEGTGPFAVLRPLFARLPEGSLAAGAATSGVTPAALGVGYVVFFLYSTVIGVFAIVLAFVVAAKQTALQARQQSEVEEDAAIAATEGQPS</sequence>
<dbReference type="AlphaFoldDB" id="A0A7Z8Y7D4"/>
<protein>
    <recommendedName>
        <fullName evidence="9">AmpG family muropeptide MFS transporter</fullName>
    </recommendedName>
</protein>
<dbReference type="InterPro" id="IPR004752">
    <property type="entry name" value="AmpG_permease/AT-1"/>
</dbReference>
<dbReference type="SUPFAM" id="SSF103473">
    <property type="entry name" value="MFS general substrate transporter"/>
    <property type="match status" value="1"/>
</dbReference>
<accession>A0A7Z8Y7D4</accession>
<feature type="transmembrane region" description="Helical" evidence="6">
    <location>
        <begin position="197"/>
        <end position="214"/>
    </location>
</feature>
<proteinExistence type="predicted"/>
<feature type="transmembrane region" description="Helical" evidence="6">
    <location>
        <begin position="539"/>
        <end position="564"/>
    </location>
</feature>
<evidence type="ECO:0000256" key="3">
    <source>
        <dbReference type="ARBA" id="ARBA00022692"/>
    </source>
</evidence>
<evidence type="ECO:0000313" key="8">
    <source>
        <dbReference type="Proteomes" id="UP000289220"/>
    </source>
</evidence>
<reference evidence="7 8" key="1">
    <citation type="submission" date="2018-11" db="EMBL/GenBank/DDBJ databases">
        <authorList>
            <person name="Peiro R."/>
            <person name="Begona"/>
            <person name="Cbmso G."/>
            <person name="Lopez M."/>
            <person name="Gonzalez S."/>
            <person name="Sacristan E."/>
            <person name="Castillo E."/>
        </authorList>
    </citation>
    <scope>NUCLEOTIDE SEQUENCE [LARGE SCALE GENOMIC DNA]</scope>
    <source>
        <strain evidence="7">Brev_genome</strain>
    </source>
</reference>
<feature type="transmembrane region" description="Helical" evidence="6">
    <location>
        <begin position="31"/>
        <end position="56"/>
    </location>
</feature>
<dbReference type="RefSeq" id="WP_154726721.1">
    <property type="nucleotide sequence ID" value="NZ_UXHF01000080.1"/>
</dbReference>
<dbReference type="GO" id="GO:0016020">
    <property type="term" value="C:membrane"/>
    <property type="evidence" value="ECO:0007669"/>
    <property type="project" value="UniProtKB-SubCell"/>
</dbReference>
<keyword evidence="4 6" id="KW-1133">Transmembrane helix</keyword>
<dbReference type="PANTHER" id="PTHR12778">
    <property type="entry name" value="SOLUTE CARRIER FAMILY 33 ACETYL-COA TRANSPORTER -RELATED"/>
    <property type="match status" value="1"/>
</dbReference>
<evidence type="ECO:0000256" key="4">
    <source>
        <dbReference type="ARBA" id="ARBA00022989"/>
    </source>
</evidence>
<comment type="caution">
    <text evidence="7">The sequence shown here is derived from an EMBL/GenBank/DDBJ whole genome shotgun (WGS) entry which is preliminary data.</text>
</comment>
<dbReference type="GO" id="GO:0035348">
    <property type="term" value="P:acetyl-CoA transmembrane transport"/>
    <property type="evidence" value="ECO:0007669"/>
    <property type="project" value="InterPro"/>
</dbReference>
<dbReference type="InterPro" id="IPR024371">
    <property type="entry name" value="AcetylCoA_trans_1-like"/>
</dbReference>
<evidence type="ECO:0000256" key="5">
    <source>
        <dbReference type="ARBA" id="ARBA00023136"/>
    </source>
</evidence>
<evidence type="ECO:0000256" key="2">
    <source>
        <dbReference type="ARBA" id="ARBA00022448"/>
    </source>
</evidence>